<protein>
    <submittedName>
        <fullName evidence="1">Uncharacterized protein</fullName>
    </submittedName>
</protein>
<accession>A0A6F8TZR5</accession>
<name>A0A6F8TZR5_9GAMM</name>
<proteinExistence type="predicted"/>
<dbReference type="Proteomes" id="UP000502259">
    <property type="component" value="Chromosome"/>
</dbReference>
<gene>
    <name evidence="1" type="ORF">HHSLTHF2_02660</name>
</gene>
<sequence>MAVLALEAAEGVRDRVRYRITYGIEPFPDLASRVPYPVSFIQVDRFSLGSAIRQDAIDSIGAEYVGPHEAFDVGPHVSWRFVTRPMQGAASDIVAVGRIELSEAQAQGWTCLNNPCLSPVMELGNAALWSVEKETPLNTALVPFEVARADLLTPAAAIDELTGENNFGEVGQFRALPDLPDPFLEAVIEIGLAQDSVLDAGLLRSGLKDDSISAIWQRLIIIPMGKNAQTPTAYRAKTYECQRGSQFPPEGGLCP</sequence>
<evidence type="ECO:0000313" key="2">
    <source>
        <dbReference type="Proteomes" id="UP000502259"/>
    </source>
</evidence>
<organism evidence="1 2">
    <name type="scientific">Halomonas hydrothermalis</name>
    <dbReference type="NCBI Taxonomy" id="115561"/>
    <lineage>
        <taxon>Bacteria</taxon>
        <taxon>Pseudomonadati</taxon>
        <taxon>Pseudomonadota</taxon>
        <taxon>Gammaproteobacteria</taxon>
        <taxon>Oceanospirillales</taxon>
        <taxon>Halomonadaceae</taxon>
        <taxon>Halomonas</taxon>
    </lineage>
</organism>
<reference evidence="1 2" key="1">
    <citation type="submission" date="2020-03" db="EMBL/GenBank/DDBJ databases">
        <title>Complete Genome Sequence of Halomonas hydrothermalis Strain Slthf2, Halophilic Bacterium Isolated from Deep-Sea Hydrothermal-Vent Environments.</title>
        <authorList>
            <person name="Takeyama N."/>
            <person name="Huang M."/>
            <person name="Sato K."/>
            <person name="Galipon J."/>
            <person name="Arakawa K."/>
        </authorList>
    </citation>
    <scope>NUCLEOTIDE SEQUENCE [LARGE SCALE GENOMIC DNA]</scope>
    <source>
        <strain evidence="1 2">Slthf2</strain>
    </source>
</reference>
<dbReference type="EMBL" id="AP022843">
    <property type="protein sequence ID" value="BCB06376.1"/>
    <property type="molecule type" value="Genomic_DNA"/>
</dbReference>
<keyword evidence="2" id="KW-1185">Reference proteome</keyword>
<dbReference type="AlphaFoldDB" id="A0A6F8TZR5"/>
<evidence type="ECO:0000313" key="1">
    <source>
        <dbReference type="EMBL" id="BCB06376.1"/>
    </source>
</evidence>